<evidence type="ECO:0000259" key="1">
    <source>
        <dbReference type="Pfam" id="PF13672"/>
    </source>
</evidence>
<accession>A0ABU9DMG1</accession>
<sequence length="285" mass="32027">MRSEWISIQGTGEWNEDAVVVHEAQGIYGVIDGATSLVPFRGTHGETGGRLASHLVKEYIEGLPPDTESGTLETLMKEANRRLGEAMLENGIDLAAKDQLWTAGFALIRVTDHGIEYAQAGDCMIFAIYEDGSVRTVTRDHVAHIDEESRQIWEQGIASGIGSKATLWEQVKPRILANKEKMNTLHGYSVMNGKPDAEMFFEYGRLNRICLQGLLLITDGLFFPREIGHSLLDPETELWRQVQAEGLQNYANWLLDLEREDPECIRIPRFKVSDDKSAVWLRLDA</sequence>
<dbReference type="RefSeq" id="WP_341417066.1">
    <property type="nucleotide sequence ID" value="NZ_JBBPCC010000012.1"/>
</dbReference>
<dbReference type="EMBL" id="JBBPCC010000012">
    <property type="protein sequence ID" value="MEK8129944.1"/>
    <property type="molecule type" value="Genomic_DNA"/>
</dbReference>
<dbReference type="Pfam" id="PF13672">
    <property type="entry name" value="PP2C_2"/>
    <property type="match status" value="1"/>
</dbReference>
<dbReference type="InterPro" id="IPR001932">
    <property type="entry name" value="PPM-type_phosphatase-like_dom"/>
</dbReference>
<feature type="domain" description="PPM-type phosphatase" evidence="1">
    <location>
        <begin position="11"/>
        <end position="246"/>
    </location>
</feature>
<dbReference type="Proteomes" id="UP001469365">
    <property type="component" value="Unassembled WGS sequence"/>
</dbReference>
<dbReference type="Gene3D" id="3.60.40.10">
    <property type="entry name" value="PPM-type phosphatase domain"/>
    <property type="match status" value="1"/>
</dbReference>
<evidence type="ECO:0000313" key="2">
    <source>
        <dbReference type="EMBL" id="MEK8129944.1"/>
    </source>
</evidence>
<keyword evidence="3" id="KW-1185">Reference proteome</keyword>
<reference evidence="2 3" key="1">
    <citation type="submission" date="2024-04" db="EMBL/GenBank/DDBJ databases">
        <title>draft genome sequnece of Paenibacillus filicis.</title>
        <authorList>
            <person name="Kim D.-U."/>
        </authorList>
    </citation>
    <scope>NUCLEOTIDE SEQUENCE [LARGE SCALE GENOMIC DNA]</scope>
    <source>
        <strain evidence="2 3">KACC14197</strain>
    </source>
</reference>
<gene>
    <name evidence="2" type="ORF">WMW72_18740</name>
</gene>
<organism evidence="2 3">
    <name type="scientific">Paenibacillus filicis</name>
    <dbReference type="NCBI Taxonomy" id="669464"/>
    <lineage>
        <taxon>Bacteria</taxon>
        <taxon>Bacillati</taxon>
        <taxon>Bacillota</taxon>
        <taxon>Bacilli</taxon>
        <taxon>Bacillales</taxon>
        <taxon>Paenibacillaceae</taxon>
        <taxon>Paenibacillus</taxon>
    </lineage>
</organism>
<evidence type="ECO:0000313" key="3">
    <source>
        <dbReference type="Proteomes" id="UP001469365"/>
    </source>
</evidence>
<comment type="caution">
    <text evidence="2">The sequence shown here is derived from an EMBL/GenBank/DDBJ whole genome shotgun (WGS) entry which is preliminary data.</text>
</comment>
<protein>
    <submittedName>
        <fullName evidence="2">Protein phosphatase 2C domain-containing protein</fullName>
    </submittedName>
</protein>
<dbReference type="SUPFAM" id="SSF81606">
    <property type="entry name" value="PP2C-like"/>
    <property type="match status" value="1"/>
</dbReference>
<proteinExistence type="predicted"/>
<name>A0ABU9DMG1_9BACL</name>
<dbReference type="InterPro" id="IPR036457">
    <property type="entry name" value="PPM-type-like_dom_sf"/>
</dbReference>